<dbReference type="Proteomes" id="UP000050424">
    <property type="component" value="Unassembled WGS sequence"/>
</dbReference>
<reference evidence="3 4" key="1">
    <citation type="submission" date="2015-09" db="EMBL/GenBank/DDBJ databases">
        <title>Draft genome of a European isolate of the apple canker pathogen Neonectria ditissima.</title>
        <authorList>
            <person name="Gomez-Cortecero A."/>
            <person name="Harrison R.J."/>
            <person name="Armitage A.D."/>
        </authorList>
    </citation>
    <scope>NUCLEOTIDE SEQUENCE [LARGE SCALE GENOMIC DNA]</scope>
    <source>
        <strain evidence="3 4">R09/05</strain>
    </source>
</reference>
<keyword evidence="4" id="KW-1185">Reference proteome</keyword>
<dbReference type="InterPro" id="IPR002347">
    <property type="entry name" value="SDR_fam"/>
</dbReference>
<comment type="similarity">
    <text evidence="1">Belongs to the short-chain dehydrogenases/reductases (SDR) family.</text>
</comment>
<protein>
    <recommendedName>
        <fullName evidence="5">3-oxoacyl-[acyl-carrier-protein] reductase FabG</fullName>
    </recommendedName>
</protein>
<organism evidence="3 4">
    <name type="scientific">Neonectria ditissima</name>
    <dbReference type="NCBI Taxonomy" id="78410"/>
    <lineage>
        <taxon>Eukaryota</taxon>
        <taxon>Fungi</taxon>
        <taxon>Dikarya</taxon>
        <taxon>Ascomycota</taxon>
        <taxon>Pezizomycotina</taxon>
        <taxon>Sordariomycetes</taxon>
        <taxon>Hypocreomycetidae</taxon>
        <taxon>Hypocreales</taxon>
        <taxon>Nectriaceae</taxon>
        <taxon>Neonectria</taxon>
    </lineage>
</organism>
<comment type="caution">
    <text evidence="3">The sequence shown here is derived from an EMBL/GenBank/DDBJ whole genome shotgun (WGS) entry which is preliminary data.</text>
</comment>
<dbReference type="SUPFAM" id="SSF51735">
    <property type="entry name" value="NAD(P)-binding Rossmann-fold domains"/>
    <property type="match status" value="1"/>
</dbReference>
<evidence type="ECO:0000313" key="3">
    <source>
        <dbReference type="EMBL" id="KPM40105.1"/>
    </source>
</evidence>
<keyword evidence="2" id="KW-0521">NADP</keyword>
<dbReference type="FunFam" id="3.40.50.720:FF:000084">
    <property type="entry name" value="Short-chain dehydrogenase reductase"/>
    <property type="match status" value="1"/>
</dbReference>
<evidence type="ECO:0008006" key="5">
    <source>
        <dbReference type="Google" id="ProtNLM"/>
    </source>
</evidence>
<dbReference type="CDD" id="cd05233">
    <property type="entry name" value="SDR_c"/>
    <property type="match status" value="1"/>
</dbReference>
<gene>
    <name evidence="3" type="ORF">AK830_g6416</name>
</gene>
<dbReference type="PROSITE" id="PS00061">
    <property type="entry name" value="ADH_SHORT"/>
    <property type="match status" value="1"/>
</dbReference>
<dbReference type="Pfam" id="PF13561">
    <property type="entry name" value="adh_short_C2"/>
    <property type="match status" value="1"/>
</dbReference>
<dbReference type="PRINTS" id="PR00081">
    <property type="entry name" value="GDHRDH"/>
</dbReference>
<dbReference type="GO" id="GO:0016616">
    <property type="term" value="F:oxidoreductase activity, acting on the CH-OH group of donors, NAD or NADP as acceptor"/>
    <property type="evidence" value="ECO:0007669"/>
    <property type="project" value="TreeGrafter"/>
</dbReference>
<dbReference type="Gene3D" id="3.40.50.720">
    <property type="entry name" value="NAD(P)-binding Rossmann-like Domain"/>
    <property type="match status" value="1"/>
</dbReference>
<evidence type="ECO:0000256" key="2">
    <source>
        <dbReference type="ARBA" id="ARBA00022857"/>
    </source>
</evidence>
<dbReference type="AlphaFoldDB" id="A0A0P7B0F9"/>
<evidence type="ECO:0000313" key="4">
    <source>
        <dbReference type="Proteomes" id="UP000050424"/>
    </source>
</evidence>
<dbReference type="PANTHER" id="PTHR42760">
    <property type="entry name" value="SHORT-CHAIN DEHYDROGENASES/REDUCTASES FAMILY MEMBER"/>
    <property type="match status" value="1"/>
</dbReference>
<evidence type="ECO:0000256" key="1">
    <source>
        <dbReference type="ARBA" id="ARBA00006484"/>
    </source>
</evidence>
<dbReference type="EMBL" id="LKCW01000090">
    <property type="protein sequence ID" value="KPM40105.1"/>
    <property type="molecule type" value="Genomic_DNA"/>
</dbReference>
<dbReference type="InterPro" id="IPR036291">
    <property type="entry name" value="NAD(P)-bd_dom_sf"/>
</dbReference>
<accession>A0A0P7B0F9</accession>
<dbReference type="InterPro" id="IPR020904">
    <property type="entry name" value="Sc_DH/Rdtase_CS"/>
</dbReference>
<name>A0A0P7B0F9_9HYPO</name>
<proteinExistence type="inferred from homology"/>
<dbReference type="OrthoDB" id="1669814at2759"/>
<dbReference type="STRING" id="78410.A0A0P7B0F9"/>
<sequence length="277" mass="30114">MTEWLGNKTVVITGGSSAMGHAAATKLPEIGATVHITDIQPLAGGHAPYPKTGKLYTHIPVDLGSREQVHKAFQDIYKVSPDVYGIVNTAGSAPSDDKGRMIESDEVYHKTFATNTLGCYHATTEFLAHVRDRNQPAATSERINETKYNIITVGSSAALVGFPQCCVYTGAKHAVLGFTRTWSIDWAPYGVRSNMVAPGATDTPLARVQMPSKDEKFNEDVYGEQDRGDIMEAVRLKVPLKRWGHAEEIANAILFLLSEKSSYITGQVLPVNGGWPP</sequence>